<sequence>MSNVYTLTLLKEKESEVSNVCINRVNDYINSLSDAENTIDIVECIMKDVNHPIHADLLSIVNDRDMFNSFVCKLDLSDRDRACMLSFSNGIAAMSCDVALKDYTINNLVESQSRLESENELLKQELSSRNRLSDEALESILSSSARFHKRKILSKVDVYKRFGLSY</sequence>
<proteinExistence type="predicted"/>
<organism evidence="1">
    <name type="scientific">Circoviridae TaCV2</name>
    <dbReference type="NCBI Taxonomy" id="2094725"/>
    <lineage>
        <taxon>Viruses</taxon>
        <taxon>Monodnaviria</taxon>
        <taxon>Shotokuvirae</taxon>
        <taxon>Cressdnaviricota</taxon>
        <taxon>Arfiviricetes</taxon>
        <taxon>Jormunvirales</taxon>
        <taxon>Draupnirviridae</taxon>
        <taxon>Armipotenivirus</taxon>
        <taxon>Armipotenivirus tanscopis</taxon>
    </lineage>
</organism>
<accession>A0A2L2P5L7</accession>
<evidence type="ECO:0000313" key="2">
    <source>
        <dbReference type="Proteomes" id="UP000256499"/>
    </source>
</evidence>
<dbReference type="Proteomes" id="UP000256499">
    <property type="component" value="Segment"/>
</dbReference>
<protein>
    <submittedName>
        <fullName evidence="1">ORF3</fullName>
    </submittedName>
</protein>
<keyword evidence="2" id="KW-1185">Reference proteome</keyword>
<evidence type="ECO:0000313" key="1">
    <source>
        <dbReference type="EMBL" id="AVH76407.1"/>
    </source>
</evidence>
<name>A0A2L2P5L7_9VIRU</name>
<dbReference type="EMBL" id="MF804498">
    <property type="protein sequence ID" value="AVH76407.1"/>
    <property type="molecule type" value="Genomic_DNA"/>
</dbReference>
<reference evidence="1" key="1">
    <citation type="journal article" date="2018" name="Infect. Genet. Evol.">
        <title>Identification of two novel CRESS DNA viruses associated with an Avipoxvirus lesion of a blue-and-gray Tanager (Thraupis episcopus).</title>
        <authorList>
            <person name="Moens M.A.J."/>
            <person name="Perez-Tris J."/>
            <person name="Cortey M."/>
            <person name="Benitez L."/>
        </authorList>
    </citation>
    <scope>NUCLEOTIDE SEQUENCE [LARGE SCALE GENOMIC DNA]</scope>
    <source>
        <strain evidence="1">TaCV2</strain>
    </source>
</reference>